<evidence type="ECO:0000256" key="8">
    <source>
        <dbReference type="RuleBase" id="RU004057"/>
    </source>
</evidence>
<dbReference type="InterPro" id="IPR002898">
    <property type="entry name" value="MotA_ExbB_proton_chnl"/>
</dbReference>
<keyword evidence="4 9" id="KW-0812">Transmembrane</keyword>
<proteinExistence type="inferred from homology"/>
<gene>
    <name evidence="11" type="ORF">SpAn4DRAFT_3626</name>
</gene>
<sequence>MMLPLAVCSVAAVAVIIERFFFFRRISDTKLAEQVLNMIGSEHRNEALNLARKSSLPLLKIMAVGINNRLSPAKAMEAAGITELSTMRRGLPVLDTIVTLSPLLGLLGTIIGMINSFQIMALSGMGQPHAVTGGVAEALIATATGITVAVISLIPYNYFLSRIERETDTIEHYATRLEIALTSSARRTADEDTSKTA</sequence>
<dbReference type="AlphaFoldDB" id="A0A0U1KWD4"/>
<evidence type="ECO:0000256" key="4">
    <source>
        <dbReference type="ARBA" id="ARBA00022692"/>
    </source>
</evidence>
<evidence type="ECO:0000256" key="3">
    <source>
        <dbReference type="ARBA" id="ARBA00022475"/>
    </source>
</evidence>
<organism evidence="11 12">
    <name type="scientific">Sporomusa ovata</name>
    <dbReference type="NCBI Taxonomy" id="2378"/>
    <lineage>
        <taxon>Bacteria</taxon>
        <taxon>Bacillati</taxon>
        <taxon>Bacillota</taxon>
        <taxon>Negativicutes</taxon>
        <taxon>Selenomonadales</taxon>
        <taxon>Sporomusaceae</taxon>
        <taxon>Sporomusa</taxon>
    </lineage>
</organism>
<evidence type="ECO:0000256" key="5">
    <source>
        <dbReference type="ARBA" id="ARBA00022927"/>
    </source>
</evidence>
<name>A0A0U1KWD4_9FIRM</name>
<dbReference type="PANTHER" id="PTHR30625">
    <property type="entry name" value="PROTEIN TOLQ"/>
    <property type="match status" value="1"/>
</dbReference>
<feature type="transmembrane region" description="Helical" evidence="9">
    <location>
        <begin position="138"/>
        <end position="159"/>
    </location>
</feature>
<dbReference type="Proteomes" id="UP000049855">
    <property type="component" value="Unassembled WGS sequence"/>
</dbReference>
<evidence type="ECO:0000256" key="6">
    <source>
        <dbReference type="ARBA" id="ARBA00022989"/>
    </source>
</evidence>
<dbReference type="GO" id="GO:0005886">
    <property type="term" value="C:plasma membrane"/>
    <property type="evidence" value="ECO:0007669"/>
    <property type="project" value="UniProtKB-SubCell"/>
</dbReference>
<keyword evidence="6 9" id="KW-1133">Transmembrane helix</keyword>
<evidence type="ECO:0000256" key="9">
    <source>
        <dbReference type="SAM" id="Phobius"/>
    </source>
</evidence>
<dbReference type="Pfam" id="PF01618">
    <property type="entry name" value="MotA_ExbB"/>
    <property type="match status" value="1"/>
</dbReference>
<dbReference type="GO" id="GO:0017038">
    <property type="term" value="P:protein import"/>
    <property type="evidence" value="ECO:0007669"/>
    <property type="project" value="TreeGrafter"/>
</dbReference>
<evidence type="ECO:0000256" key="2">
    <source>
        <dbReference type="ARBA" id="ARBA00022448"/>
    </source>
</evidence>
<keyword evidence="3" id="KW-1003">Cell membrane</keyword>
<evidence type="ECO:0000259" key="10">
    <source>
        <dbReference type="Pfam" id="PF01618"/>
    </source>
</evidence>
<keyword evidence="7 9" id="KW-0472">Membrane</keyword>
<dbReference type="InterPro" id="IPR050790">
    <property type="entry name" value="ExbB/TolQ_transport"/>
</dbReference>
<feature type="transmembrane region" description="Helical" evidence="9">
    <location>
        <begin position="97"/>
        <end position="117"/>
    </location>
</feature>
<evidence type="ECO:0000313" key="12">
    <source>
        <dbReference type="Proteomes" id="UP000049855"/>
    </source>
</evidence>
<protein>
    <submittedName>
        <fullName evidence="11">Ferric siderophore transport system, biopolymer transport protein ExbB</fullName>
    </submittedName>
</protein>
<keyword evidence="5 8" id="KW-0653">Protein transport</keyword>
<comment type="similarity">
    <text evidence="8">Belongs to the exbB/tolQ family.</text>
</comment>
<reference evidence="12" key="1">
    <citation type="submission" date="2015-03" db="EMBL/GenBank/DDBJ databases">
        <authorList>
            <person name="Nijsse Bart"/>
        </authorList>
    </citation>
    <scope>NUCLEOTIDE SEQUENCE [LARGE SCALE GENOMIC DNA]</scope>
</reference>
<evidence type="ECO:0000313" key="11">
    <source>
        <dbReference type="EMBL" id="CQR71760.1"/>
    </source>
</evidence>
<keyword evidence="12" id="KW-1185">Reference proteome</keyword>
<accession>A0A0U1KWD4</accession>
<dbReference type="EMBL" id="CTRP01000005">
    <property type="protein sequence ID" value="CQR71760.1"/>
    <property type="molecule type" value="Genomic_DNA"/>
</dbReference>
<dbReference type="PANTHER" id="PTHR30625:SF15">
    <property type="entry name" value="BIOPOLYMER TRANSPORT PROTEIN EXBB"/>
    <property type="match status" value="1"/>
</dbReference>
<feature type="domain" description="MotA/TolQ/ExbB proton channel" evidence="10">
    <location>
        <begin position="73"/>
        <end position="171"/>
    </location>
</feature>
<comment type="subcellular location">
    <subcellularLocation>
        <location evidence="1">Cell membrane</location>
        <topology evidence="1">Multi-pass membrane protein</topology>
    </subcellularLocation>
    <subcellularLocation>
        <location evidence="8">Membrane</location>
        <topology evidence="8">Multi-pass membrane protein</topology>
    </subcellularLocation>
</comment>
<keyword evidence="2 8" id="KW-0813">Transport</keyword>
<evidence type="ECO:0000256" key="1">
    <source>
        <dbReference type="ARBA" id="ARBA00004651"/>
    </source>
</evidence>
<evidence type="ECO:0000256" key="7">
    <source>
        <dbReference type="ARBA" id="ARBA00023136"/>
    </source>
</evidence>